<dbReference type="SUPFAM" id="SSF48371">
    <property type="entry name" value="ARM repeat"/>
    <property type="match status" value="1"/>
</dbReference>
<dbReference type="PROSITE" id="PS50303">
    <property type="entry name" value="PUM_HD"/>
    <property type="match status" value="1"/>
</dbReference>
<dbReference type="AlphaFoldDB" id="A0A7S3ED04"/>
<dbReference type="InterPro" id="IPR001313">
    <property type="entry name" value="Pumilio_RNA-bd_rpt"/>
</dbReference>
<dbReference type="InterPro" id="IPR011989">
    <property type="entry name" value="ARM-like"/>
</dbReference>
<reference evidence="4" key="1">
    <citation type="submission" date="2021-01" db="EMBL/GenBank/DDBJ databases">
        <authorList>
            <person name="Corre E."/>
            <person name="Pelletier E."/>
            <person name="Niang G."/>
            <person name="Scheremetjew M."/>
            <person name="Finn R."/>
            <person name="Kale V."/>
            <person name="Holt S."/>
            <person name="Cochrane G."/>
            <person name="Meng A."/>
            <person name="Brown T."/>
            <person name="Cohen L."/>
        </authorList>
    </citation>
    <scope>NUCLEOTIDE SEQUENCE</scope>
    <source>
        <strain evidence="4">CCMP 769</strain>
    </source>
</reference>
<dbReference type="GO" id="GO:0010608">
    <property type="term" value="P:post-transcriptional regulation of gene expression"/>
    <property type="evidence" value="ECO:0007669"/>
    <property type="project" value="TreeGrafter"/>
</dbReference>
<proteinExistence type="predicted"/>
<feature type="repeat" description="Pumilio" evidence="2">
    <location>
        <begin position="39"/>
        <end position="74"/>
    </location>
</feature>
<dbReference type="PROSITE" id="PS50302">
    <property type="entry name" value="PUM"/>
    <property type="match status" value="3"/>
</dbReference>
<dbReference type="InterPro" id="IPR016024">
    <property type="entry name" value="ARM-type_fold"/>
</dbReference>
<evidence type="ECO:0000259" key="3">
    <source>
        <dbReference type="PROSITE" id="PS50303"/>
    </source>
</evidence>
<keyword evidence="1" id="KW-0677">Repeat</keyword>
<dbReference type="Gene3D" id="1.25.10.10">
    <property type="entry name" value="Leucine-rich Repeat Variant"/>
    <property type="match status" value="1"/>
</dbReference>
<evidence type="ECO:0000313" key="4">
    <source>
        <dbReference type="EMBL" id="CAE0046075.1"/>
    </source>
</evidence>
<evidence type="ECO:0000256" key="2">
    <source>
        <dbReference type="PROSITE-ProRule" id="PRU00317"/>
    </source>
</evidence>
<sequence>MRKIMISVRQLINDQYGNYVIQHVVEHGTEEERMVIVDIARNDIFGLSNHKFASNVVERCLQHGSPEQRKELIDLFINGDGPPNASPLSLLVRDQYGNYVVQRILDIAEPAQRQKVVEILREQVSAIKKYSYGKHIIARLEPGWPRQNSIQRRQPNNGVLS</sequence>
<organism evidence="4">
    <name type="scientific">Rhodosorus marinus</name>
    <dbReference type="NCBI Taxonomy" id="101924"/>
    <lineage>
        <taxon>Eukaryota</taxon>
        <taxon>Rhodophyta</taxon>
        <taxon>Stylonematophyceae</taxon>
        <taxon>Stylonematales</taxon>
        <taxon>Stylonemataceae</taxon>
        <taxon>Rhodosorus</taxon>
    </lineage>
</organism>
<gene>
    <name evidence="4" type="ORF">RMAR00112_LOCUS14052</name>
</gene>
<dbReference type="PANTHER" id="PTHR12537">
    <property type="entry name" value="RNA BINDING PROTEIN PUMILIO-RELATED"/>
    <property type="match status" value="1"/>
</dbReference>
<name>A0A7S3ED04_9RHOD</name>
<feature type="repeat" description="Pumilio" evidence="2">
    <location>
        <begin position="83"/>
        <end position="118"/>
    </location>
</feature>
<evidence type="ECO:0000256" key="1">
    <source>
        <dbReference type="ARBA" id="ARBA00022737"/>
    </source>
</evidence>
<dbReference type="EMBL" id="HBHW01018296">
    <property type="protein sequence ID" value="CAE0046075.1"/>
    <property type="molecule type" value="Transcribed_RNA"/>
</dbReference>
<dbReference type="GO" id="GO:0005737">
    <property type="term" value="C:cytoplasm"/>
    <property type="evidence" value="ECO:0007669"/>
    <property type="project" value="TreeGrafter"/>
</dbReference>
<dbReference type="PANTHER" id="PTHR12537:SF12">
    <property type="entry name" value="MATERNAL PROTEIN PUMILIO"/>
    <property type="match status" value="1"/>
</dbReference>
<dbReference type="GO" id="GO:0003729">
    <property type="term" value="F:mRNA binding"/>
    <property type="evidence" value="ECO:0007669"/>
    <property type="project" value="TreeGrafter"/>
</dbReference>
<feature type="domain" description="PUM-HD" evidence="3">
    <location>
        <begin position="1"/>
        <end position="144"/>
    </location>
</feature>
<protein>
    <recommendedName>
        <fullName evidence="3">PUM-HD domain-containing protein</fullName>
    </recommendedName>
</protein>
<accession>A0A7S3ED04</accession>
<dbReference type="InterPro" id="IPR033133">
    <property type="entry name" value="PUM-HD"/>
</dbReference>
<dbReference type="SMART" id="SM00025">
    <property type="entry name" value="Pumilio"/>
    <property type="match status" value="3"/>
</dbReference>
<dbReference type="Pfam" id="PF00806">
    <property type="entry name" value="PUF"/>
    <property type="match status" value="3"/>
</dbReference>
<feature type="repeat" description="Pumilio" evidence="2">
    <location>
        <begin position="3"/>
        <end position="38"/>
    </location>
</feature>